<organism evidence="1 2">
    <name type="scientific">Novipirellula caenicola</name>
    <dbReference type="NCBI Taxonomy" id="1536901"/>
    <lineage>
        <taxon>Bacteria</taxon>
        <taxon>Pseudomonadati</taxon>
        <taxon>Planctomycetota</taxon>
        <taxon>Planctomycetia</taxon>
        <taxon>Pirellulales</taxon>
        <taxon>Pirellulaceae</taxon>
        <taxon>Novipirellula</taxon>
    </lineage>
</organism>
<name>A0ABP9VHB9_9BACT</name>
<dbReference type="Proteomes" id="UP001416858">
    <property type="component" value="Unassembled WGS sequence"/>
</dbReference>
<evidence type="ECO:0000313" key="2">
    <source>
        <dbReference type="Proteomes" id="UP001416858"/>
    </source>
</evidence>
<evidence type="ECO:0008006" key="3">
    <source>
        <dbReference type="Google" id="ProtNLM"/>
    </source>
</evidence>
<gene>
    <name evidence="1" type="ORF">Rcae01_00048</name>
</gene>
<accession>A0ABP9VHB9</accession>
<protein>
    <recommendedName>
        <fullName evidence="3">Secreted protein</fullName>
    </recommendedName>
</protein>
<dbReference type="EMBL" id="BAABRO010000001">
    <property type="protein sequence ID" value="GAA5504609.1"/>
    <property type="molecule type" value="Genomic_DNA"/>
</dbReference>
<reference evidence="1 2" key="1">
    <citation type="submission" date="2024-02" db="EMBL/GenBank/DDBJ databases">
        <title>Rhodopirellula caenicola NBRC 110016.</title>
        <authorList>
            <person name="Ichikawa N."/>
            <person name="Katano-Makiyama Y."/>
            <person name="Hidaka K."/>
        </authorList>
    </citation>
    <scope>NUCLEOTIDE SEQUENCE [LARGE SCALE GENOMIC DNA]</scope>
    <source>
        <strain evidence="1 2">NBRC 110016</strain>
    </source>
</reference>
<comment type="caution">
    <text evidence="1">The sequence shown here is derived from an EMBL/GenBank/DDBJ whole genome shotgun (WGS) entry which is preliminary data.</text>
</comment>
<sequence length="92" mass="10487">MMKTLIRVQSQTAIAVTFFCRTNLSVDLSSEQGPNANRRNPDALRVPLIGIAQFGHAPASSFCPHRRRHQKDWCARKNKIPKRKFWASKPSI</sequence>
<evidence type="ECO:0000313" key="1">
    <source>
        <dbReference type="EMBL" id="GAA5504609.1"/>
    </source>
</evidence>
<proteinExistence type="predicted"/>
<keyword evidence="2" id="KW-1185">Reference proteome</keyword>